<evidence type="ECO:0000259" key="21">
    <source>
        <dbReference type="PROSITE" id="PS51914"/>
    </source>
</evidence>
<proteinExistence type="evidence at transcript level"/>
<evidence type="ECO:0000256" key="20">
    <source>
        <dbReference type="SAM" id="SignalP"/>
    </source>
</evidence>
<feature type="domain" description="MRH" evidence="21">
    <location>
        <begin position="332"/>
        <end position="476"/>
    </location>
</feature>
<dbReference type="GO" id="GO:0010008">
    <property type="term" value="C:endosome membrane"/>
    <property type="evidence" value="ECO:0007669"/>
    <property type="project" value="UniProtKB-SubCell"/>
</dbReference>
<feature type="compositionally biased region" description="Polar residues" evidence="18">
    <location>
        <begin position="1233"/>
        <end position="1248"/>
    </location>
</feature>
<dbReference type="EMBL" id="IACF01006092">
    <property type="protein sequence ID" value="LAB71675.1"/>
    <property type="molecule type" value="mRNA"/>
</dbReference>
<organism evidence="22">
    <name type="scientific">Hirondellea gigas</name>
    <dbReference type="NCBI Taxonomy" id="1518452"/>
    <lineage>
        <taxon>Eukaryota</taxon>
        <taxon>Metazoa</taxon>
        <taxon>Ecdysozoa</taxon>
        <taxon>Arthropoda</taxon>
        <taxon>Crustacea</taxon>
        <taxon>Multicrustacea</taxon>
        <taxon>Malacostraca</taxon>
        <taxon>Eumalacostraca</taxon>
        <taxon>Peracarida</taxon>
        <taxon>Amphipoda</taxon>
        <taxon>Amphilochidea</taxon>
        <taxon>Lysianassida</taxon>
        <taxon>Lysianassidira</taxon>
        <taxon>Lysianassoidea</taxon>
        <taxon>Lysianassidae</taxon>
        <taxon>Hirondellea</taxon>
    </lineage>
</organism>
<evidence type="ECO:0000256" key="3">
    <source>
        <dbReference type="ARBA" id="ARBA00004394"/>
    </source>
</evidence>
<evidence type="ECO:0000256" key="17">
    <source>
        <dbReference type="ARBA" id="ARBA00023329"/>
    </source>
</evidence>
<dbReference type="InterPro" id="IPR000479">
    <property type="entry name" value="CIMR_rpt"/>
</dbReference>
<keyword evidence="13" id="KW-0333">Golgi apparatus</keyword>
<dbReference type="SMART" id="SM01404">
    <property type="entry name" value="CIMR"/>
    <property type="match status" value="7"/>
</dbReference>
<feature type="domain" description="MRH" evidence="21">
    <location>
        <begin position="912"/>
        <end position="1062"/>
    </location>
</feature>
<name>A0A2P2ICE8_9CRUS</name>
<evidence type="ECO:0000256" key="6">
    <source>
        <dbReference type="ARBA" id="ARBA00013776"/>
    </source>
</evidence>
<feature type="region of interest" description="Disordered" evidence="18">
    <location>
        <begin position="1233"/>
        <end position="1255"/>
    </location>
</feature>
<evidence type="ECO:0000256" key="14">
    <source>
        <dbReference type="ARBA" id="ARBA00023128"/>
    </source>
</evidence>
<dbReference type="Pfam" id="PF00878">
    <property type="entry name" value="CIMR"/>
    <property type="match status" value="6"/>
</dbReference>
<dbReference type="PANTHER" id="PTHR15071:SF0">
    <property type="entry name" value="MANNOSE 6-PHOSPHATE RECEPTOR-LIKE PROTEIN 1"/>
    <property type="match status" value="1"/>
</dbReference>
<keyword evidence="12" id="KW-0072">Autophagy</keyword>
<keyword evidence="15 19" id="KW-0472">Membrane</keyword>
<dbReference type="GO" id="GO:0005537">
    <property type="term" value="F:D-mannose binding"/>
    <property type="evidence" value="ECO:0007669"/>
    <property type="project" value="InterPro"/>
</dbReference>
<dbReference type="InterPro" id="IPR044865">
    <property type="entry name" value="MRH_dom"/>
</dbReference>
<evidence type="ECO:0000256" key="5">
    <source>
        <dbReference type="ARBA" id="ARBA00005363"/>
    </source>
</evidence>
<evidence type="ECO:0000256" key="1">
    <source>
        <dbReference type="ARBA" id="ARBA00004304"/>
    </source>
</evidence>
<keyword evidence="10" id="KW-0653">Protein transport</keyword>
<keyword evidence="17" id="KW-0968">Cytoplasmic vesicle</keyword>
<dbReference type="Pfam" id="PF09451">
    <property type="entry name" value="ATG27"/>
    <property type="match status" value="1"/>
</dbReference>
<evidence type="ECO:0000256" key="4">
    <source>
        <dbReference type="ARBA" id="ARBA00004472"/>
    </source>
</evidence>
<evidence type="ECO:0000256" key="12">
    <source>
        <dbReference type="ARBA" id="ARBA00023006"/>
    </source>
</evidence>
<reference evidence="22" key="1">
    <citation type="journal article" date="2018" name="Biosci. Biotechnol. Biochem.">
        <title>Polysaccharide hydrolase of the hadal zone amphipods Hirondellea gigas.</title>
        <authorList>
            <person name="Kobayashi H."/>
            <person name="Nagahama T."/>
            <person name="Arai W."/>
            <person name="Sasagawa Y."/>
            <person name="Umeda M."/>
            <person name="Hayashi T."/>
            <person name="Nikaido I."/>
            <person name="Watanabe H."/>
            <person name="Oguri K."/>
            <person name="Kitazato H."/>
            <person name="Fujioka K."/>
            <person name="Kido Y."/>
            <person name="Takami H."/>
        </authorList>
    </citation>
    <scope>NUCLEOTIDE SEQUENCE</scope>
    <source>
        <tissue evidence="22">Whole body</tissue>
    </source>
</reference>
<keyword evidence="16" id="KW-1015">Disulfide bond</keyword>
<feature type="domain" description="MRH" evidence="21">
    <location>
        <begin position="482"/>
        <end position="620"/>
    </location>
</feature>
<keyword evidence="14" id="KW-0496">Mitochondrion</keyword>
<sequence>MKAFVLSVIAVLFTLSNGASLPNCSIVSENHIYDLSSLAERDYWSYEEKVRYNDFYLNFYFAVCHPIRNLPPGRDHCMGSNSGVCVEQLSKNETLDMEQRFMKVVIPNAGMITPDSLIVTNEGWLEYVYSNGTSCEFHGKKSNYKTYLNLLCPSSGAEESAGPVLMSNSQCELTFAWLTNAACAKKYNEPKITTCIDKFLDSNETLNLHTLHSLTYYNVSSASRTYQVNICGAIESGPCDGRTASVCDVTDPQNPKVISKTADMEVMWHDDYFALHYNANTTLPKNSQEKEVTIQFHCNRDAHAPTLHYLNSNETHITFAALTAAVCTPKEQECVLQDRKGHVYDLRPLHKKEENWEVLDRREDHRDILYHLNICGPVNEAGYYQCPLGNLGACQTSMSRHTAYNLGFITSNPVINADNSITVLYTGGDACHDGNHTRSTRLTLVCDKYEHEPMFVQESESCEYVFNWLTPVACPKHVVTSDSCQVQDPLFGFTYDISPLRNLIKDYTTSDGTIDFYVNVCGPVVEDYGRLPVNTSVAVKVGDHYQTGGVSPGKMIFNDGTITMEFDHGSSCGDNETISSQILFLCDHNSDDAGSGLSIFTHRPSCKYNFLWHTKYVCPPHTVIDCSVTTKDGDRYDLNPLSLPTLNQEETGTNKDEKFILNVCRSIVHSKDARCAYDAAACLVDESHKNKSVNIGVVGSGPYVENGHLRLKYVNGDLCRDKIRYTTEIYFECDPNDYFPYPSLITKEDCKYIFEWKTKFACAEKMSHVPNYGNCTAKDLYTNSEFNLMPLRQSDRYEIINGNVTLLLNVCGPVVDPRCPENNSGSCVKRNTEQTFVSGGLANANLLSVPGTLSLTYKDGSSCSNGFTRTTSISFFCGAENATNGPVLVSVDDNSCTYFVNWHTELACNNRVDCIAQGYERDVDLRPLIKHDDNYEVDYPNGEPGDKFFINVCRPLNHVIGTTCTAGASACLVKKHQTNGTTTTQALSLGKPLLPPNYGFDNSVMMLYTLGSYCLSTPGLKYTTKINFVCDRSAGKGTPTFVTFTHDCQYQFEWRTYIVCSPLPRDTGDDGDGPTACHIRHDTAKTNLDLTPLYKQDGYRVPFPPQNKVYHLNICGSVCGSSGVCTDSGENFGQSNISQFKWDDGELKLLYYGGDTCPSGLSGHRTSSIFFECDMNAGYGRPEPDSLMEDLECMAIFTWKTNITCLEAIYGDVSTTATTTILSSSTVAPFIPANSSNNTDRGTASQSVDEPPADDGGGLSNVTAVLVALMVVTVIVGAVLYAVRSGLVQRVVNRAKMATATPRYSSRHGGMMLLDDSI</sequence>
<comment type="subcellular location">
    <subcellularLocation>
        <location evidence="2">Cytoplasmic vesicle membrane</location>
        <topology evidence="2">Single-pass type I membrane protein</topology>
    </subcellularLocation>
    <subcellularLocation>
        <location evidence="3">Golgi apparatus membrane</location>
    </subcellularLocation>
    <subcellularLocation>
        <location evidence="1">Mitochondrion membrane</location>
        <topology evidence="1">Single-pass membrane protein</topology>
    </subcellularLocation>
    <subcellularLocation>
        <location evidence="4">Preautophagosomal structure membrane</location>
        <topology evidence="4">Single-pass type I membrane protein</topology>
    </subcellularLocation>
</comment>
<dbReference type="GO" id="GO:0000139">
    <property type="term" value="C:Golgi membrane"/>
    <property type="evidence" value="ECO:0007669"/>
    <property type="project" value="UniProtKB-SubCell"/>
</dbReference>
<feature type="domain" description="MRH" evidence="21">
    <location>
        <begin position="22"/>
        <end position="185"/>
    </location>
</feature>
<feature type="domain" description="MRH" evidence="21">
    <location>
        <begin position="773"/>
        <end position="910"/>
    </location>
</feature>
<feature type="domain" description="MRH" evidence="21">
    <location>
        <begin position="1075"/>
        <end position="1207"/>
    </location>
</feature>
<evidence type="ECO:0000256" key="2">
    <source>
        <dbReference type="ARBA" id="ARBA00004358"/>
    </source>
</evidence>
<evidence type="ECO:0000256" key="16">
    <source>
        <dbReference type="ARBA" id="ARBA00023157"/>
    </source>
</evidence>
<evidence type="ECO:0000313" key="22">
    <source>
        <dbReference type="EMBL" id="LAB71675.1"/>
    </source>
</evidence>
<comment type="similarity">
    <text evidence="5">Belongs to the ATG27 family.</text>
</comment>
<dbReference type="GO" id="GO:0038023">
    <property type="term" value="F:signaling receptor activity"/>
    <property type="evidence" value="ECO:0007669"/>
    <property type="project" value="InterPro"/>
</dbReference>
<evidence type="ECO:0000256" key="10">
    <source>
        <dbReference type="ARBA" id="ARBA00022927"/>
    </source>
</evidence>
<dbReference type="PANTHER" id="PTHR15071">
    <property type="entry name" value="MANNOSE-6-PHOSPHATE RECEPTOR FAMILY MEMBER"/>
    <property type="match status" value="1"/>
</dbReference>
<feature type="domain" description="MRH" evidence="21">
    <location>
        <begin position="624"/>
        <end position="764"/>
    </location>
</feature>
<dbReference type="GO" id="GO:0015031">
    <property type="term" value="P:protein transport"/>
    <property type="evidence" value="ECO:0007669"/>
    <property type="project" value="UniProtKB-KW"/>
</dbReference>
<evidence type="ECO:0000256" key="8">
    <source>
        <dbReference type="ARBA" id="ARBA00022692"/>
    </source>
</evidence>
<dbReference type="Gene3D" id="2.70.130.10">
    <property type="entry name" value="Mannose-6-phosphate receptor binding domain"/>
    <property type="match status" value="8"/>
</dbReference>
<dbReference type="GO" id="GO:0034045">
    <property type="term" value="C:phagophore assembly site membrane"/>
    <property type="evidence" value="ECO:0007669"/>
    <property type="project" value="UniProtKB-SubCell"/>
</dbReference>
<evidence type="ECO:0000256" key="15">
    <source>
        <dbReference type="ARBA" id="ARBA00023136"/>
    </source>
</evidence>
<feature type="chain" id="PRO_5015115928" description="Autophagy-related protein 27" evidence="20">
    <location>
        <begin position="19"/>
        <end position="1318"/>
    </location>
</feature>
<dbReference type="SUPFAM" id="SSF50911">
    <property type="entry name" value="Mannose 6-phosphate receptor domain"/>
    <property type="match status" value="8"/>
</dbReference>
<keyword evidence="22" id="KW-0675">Receptor</keyword>
<dbReference type="PROSITE" id="PS51914">
    <property type="entry name" value="MRH"/>
    <property type="match status" value="7"/>
</dbReference>
<dbReference type="InterPro" id="IPR009011">
    <property type="entry name" value="Man6P_isomerase_rcpt-bd_dom_sf"/>
</dbReference>
<evidence type="ECO:0000256" key="13">
    <source>
        <dbReference type="ARBA" id="ARBA00023034"/>
    </source>
</evidence>
<evidence type="ECO:0000256" key="9">
    <source>
        <dbReference type="ARBA" id="ARBA00022729"/>
    </source>
</evidence>
<evidence type="ECO:0000256" key="7">
    <source>
        <dbReference type="ARBA" id="ARBA00022448"/>
    </source>
</evidence>
<feature type="signal peptide" evidence="20">
    <location>
        <begin position="1"/>
        <end position="18"/>
    </location>
</feature>
<dbReference type="GO" id="GO:0031966">
    <property type="term" value="C:mitochondrial membrane"/>
    <property type="evidence" value="ECO:0007669"/>
    <property type="project" value="UniProtKB-SubCell"/>
</dbReference>
<dbReference type="InterPro" id="IPR018939">
    <property type="entry name" value="Autophagy-rel_prot_27"/>
</dbReference>
<protein>
    <recommendedName>
        <fullName evidence="6">Autophagy-related protein 27</fullName>
    </recommendedName>
</protein>
<feature type="transmembrane region" description="Helical" evidence="19">
    <location>
        <begin position="1262"/>
        <end position="1283"/>
    </location>
</feature>
<accession>A0A2P2ICE8</accession>
<dbReference type="FunFam" id="2.70.130.10:FF:000005">
    <property type="entry name" value="Insulin-like growth factor 2 receptor"/>
    <property type="match status" value="1"/>
</dbReference>
<keyword evidence="9 20" id="KW-0732">Signal</keyword>
<evidence type="ECO:0000256" key="18">
    <source>
        <dbReference type="SAM" id="MobiDB-lite"/>
    </source>
</evidence>
<evidence type="ECO:0000256" key="19">
    <source>
        <dbReference type="SAM" id="Phobius"/>
    </source>
</evidence>
<keyword evidence="8 19" id="KW-0812">Transmembrane</keyword>
<dbReference type="GO" id="GO:0007041">
    <property type="term" value="P:lysosomal transport"/>
    <property type="evidence" value="ECO:0007669"/>
    <property type="project" value="InterPro"/>
</dbReference>
<dbReference type="GO" id="GO:0006914">
    <property type="term" value="P:autophagy"/>
    <property type="evidence" value="ECO:0007669"/>
    <property type="project" value="UniProtKB-KW"/>
</dbReference>
<keyword evidence="7" id="KW-0813">Transport</keyword>
<keyword evidence="11 19" id="KW-1133">Transmembrane helix</keyword>
<evidence type="ECO:0000256" key="11">
    <source>
        <dbReference type="ARBA" id="ARBA00022989"/>
    </source>
</evidence>